<keyword evidence="2" id="KW-0812">Transmembrane</keyword>
<dbReference type="EMBL" id="CP063412">
    <property type="protein sequence ID" value="QSZ37137.1"/>
    <property type="molecule type" value="Genomic_DNA"/>
</dbReference>
<keyword evidence="2" id="KW-0472">Membrane</keyword>
<dbReference type="OrthoDB" id="5361354at2759"/>
<organism evidence="3 4">
    <name type="scientific">Monilinia vaccinii-corymbosi</name>
    <dbReference type="NCBI Taxonomy" id="61207"/>
    <lineage>
        <taxon>Eukaryota</taxon>
        <taxon>Fungi</taxon>
        <taxon>Dikarya</taxon>
        <taxon>Ascomycota</taxon>
        <taxon>Pezizomycotina</taxon>
        <taxon>Leotiomycetes</taxon>
        <taxon>Helotiales</taxon>
        <taxon>Sclerotiniaceae</taxon>
        <taxon>Monilinia</taxon>
    </lineage>
</organism>
<feature type="region of interest" description="Disordered" evidence="1">
    <location>
        <begin position="379"/>
        <end position="402"/>
    </location>
</feature>
<keyword evidence="2" id="KW-1133">Transmembrane helix</keyword>
<feature type="compositionally biased region" description="Pro residues" evidence="1">
    <location>
        <begin position="264"/>
        <end position="278"/>
    </location>
</feature>
<dbReference type="Proteomes" id="UP000672032">
    <property type="component" value="Chromosome 8"/>
</dbReference>
<feature type="region of interest" description="Disordered" evidence="1">
    <location>
        <begin position="211"/>
        <end position="366"/>
    </location>
</feature>
<feature type="compositionally biased region" description="Low complexity" evidence="1">
    <location>
        <begin position="242"/>
        <end position="253"/>
    </location>
</feature>
<keyword evidence="4" id="KW-1185">Reference proteome</keyword>
<evidence type="ECO:0000313" key="4">
    <source>
        <dbReference type="Proteomes" id="UP000672032"/>
    </source>
</evidence>
<feature type="compositionally biased region" description="Basic and acidic residues" evidence="1">
    <location>
        <begin position="320"/>
        <end position="331"/>
    </location>
</feature>
<evidence type="ECO:0000313" key="3">
    <source>
        <dbReference type="EMBL" id="QSZ37137.1"/>
    </source>
</evidence>
<protein>
    <submittedName>
        <fullName evidence="3">Uncharacterized protein</fullName>
    </submittedName>
</protein>
<feature type="compositionally biased region" description="Low complexity" evidence="1">
    <location>
        <begin position="93"/>
        <end position="103"/>
    </location>
</feature>
<name>A0A8A3PNS6_9HELO</name>
<evidence type="ECO:0000256" key="1">
    <source>
        <dbReference type="SAM" id="MobiDB-lite"/>
    </source>
</evidence>
<feature type="region of interest" description="Disordered" evidence="1">
    <location>
        <begin position="81"/>
        <end position="193"/>
    </location>
</feature>
<reference evidence="3" key="1">
    <citation type="submission" date="2020-10" db="EMBL/GenBank/DDBJ databases">
        <title>Genome Sequence of Monilinia vaccinii-corymbosi Sheds Light on Mummy Berry Disease Infection of Blueberry and Mating Type.</title>
        <authorList>
            <person name="Yow A.G."/>
            <person name="Zhang Y."/>
            <person name="Bansal K."/>
            <person name="Eacker S.M."/>
            <person name="Sullivan S."/>
            <person name="Liachko I."/>
            <person name="Cubeta M.A."/>
            <person name="Rollins J.A."/>
            <person name="Ashrafi H."/>
        </authorList>
    </citation>
    <scope>NUCLEOTIDE SEQUENCE</scope>
    <source>
        <strain evidence="3">RL-1</strain>
    </source>
</reference>
<dbReference type="AlphaFoldDB" id="A0A8A3PNS6"/>
<feature type="compositionally biased region" description="Low complexity" evidence="1">
    <location>
        <begin position="379"/>
        <end position="389"/>
    </location>
</feature>
<gene>
    <name evidence="3" type="ORF">DSL72_009230</name>
</gene>
<accession>A0A8A3PNS6</accession>
<feature type="transmembrane region" description="Helical" evidence="2">
    <location>
        <begin position="13"/>
        <end position="33"/>
    </location>
</feature>
<evidence type="ECO:0000256" key="2">
    <source>
        <dbReference type="SAM" id="Phobius"/>
    </source>
</evidence>
<sequence length="430" mass="46250">MGWFGSQDLSAKFGMILGGLIVIVFAAAFIKVWQNKRRLAKNTKIEELERASSTREKPNIEDLGEGDLFGVRAIERGFFGGVSQSRSNSPAQSMYASNSSIDSSSRRSSKISVPKSTMQKPIPLRLQPSDAEIRRSTMTNTGGSYIPPPPTIKDTQPQSNSSGGHHGGPSIVESNPMRTKSDDEMSQFQSEGEVPRNYQFLAGQHSSVRSQAGSIYGSADPSSAGVPEMPTAPIPTHVLGLPQHPQRSQSRSPSPEESRSHESSPPPDFPIPPIPPPHKQTYQPTALPANPGTNHKPHTYAPLSRFNDSIRPPHQPSAAPEHRLSKDRDQMIYDDPSARPTARNSSGRVQGCAVDSDRPRESPFSNANAIVAGSGESFSSASSASVSVGEGQGHANDVDWNGGRMRRRSIVDALTLQKSAGGRSDASQMV</sequence>
<feature type="compositionally biased region" description="Polar residues" evidence="1">
    <location>
        <begin position="82"/>
        <end position="92"/>
    </location>
</feature>
<proteinExistence type="predicted"/>
<dbReference type="PANTHER" id="PTHR40623">
    <property type="entry name" value="INTEGRAL MEMBRANE PROTEIN"/>
    <property type="match status" value="1"/>
</dbReference>
<dbReference type="PANTHER" id="PTHR40623:SF1">
    <property type="match status" value="1"/>
</dbReference>